<gene>
    <name evidence="2" type="ORF">HNQ07_004708</name>
</gene>
<protein>
    <submittedName>
        <fullName evidence="2">Uncharacterized protein</fullName>
    </submittedName>
</protein>
<dbReference type="EMBL" id="JACHFK010000023">
    <property type="protein sequence ID" value="MBB5379193.1"/>
    <property type="molecule type" value="Genomic_DNA"/>
</dbReference>
<comment type="caution">
    <text evidence="2">The sequence shown here is derived from an EMBL/GenBank/DDBJ whole genome shotgun (WGS) entry which is preliminary data.</text>
</comment>
<proteinExistence type="predicted"/>
<sequence>MKTILMSATLSLLTAPAVAQSFEHFGDFTYYPKIDPMTDENRSYIISDGIEDADASLFFGCQDGRLKIYYDPSDYIGITDDSYTVVYRFDKQNMSAPVEWGVSTTGDAVFLPAGRITGFVRAAKAAKTIILRVFDYNGTAITRSFGLRGLTTALNKLPCARGM</sequence>
<feature type="signal peptide" evidence="1">
    <location>
        <begin position="1"/>
        <end position="19"/>
    </location>
</feature>
<evidence type="ECO:0000256" key="1">
    <source>
        <dbReference type="SAM" id="SignalP"/>
    </source>
</evidence>
<organism evidence="2 3">
    <name type="scientific">Deinococcus metalli</name>
    <dbReference type="NCBI Taxonomy" id="1141878"/>
    <lineage>
        <taxon>Bacteria</taxon>
        <taxon>Thermotogati</taxon>
        <taxon>Deinococcota</taxon>
        <taxon>Deinococci</taxon>
        <taxon>Deinococcales</taxon>
        <taxon>Deinococcaceae</taxon>
        <taxon>Deinococcus</taxon>
    </lineage>
</organism>
<evidence type="ECO:0000313" key="2">
    <source>
        <dbReference type="EMBL" id="MBB5379193.1"/>
    </source>
</evidence>
<dbReference type="AlphaFoldDB" id="A0A7W8KKZ9"/>
<dbReference type="Proteomes" id="UP000539473">
    <property type="component" value="Unassembled WGS sequence"/>
</dbReference>
<reference evidence="2 3" key="1">
    <citation type="submission" date="2020-08" db="EMBL/GenBank/DDBJ databases">
        <title>Genomic Encyclopedia of Type Strains, Phase IV (KMG-IV): sequencing the most valuable type-strain genomes for metagenomic binning, comparative biology and taxonomic classification.</title>
        <authorList>
            <person name="Goeker M."/>
        </authorList>
    </citation>
    <scope>NUCLEOTIDE SEQUENCE [LARGE SCALE GENOMIC DNA]</scope>
    <source>
        <strain evidence="2 3">DSM 27521</strain>
    </source>
</reference>
<keyword evidence="1" id="KW-0732">Signal</keyword>
<dbReference type="RefSeq" id="WP_184116305.1">
    <property type="nucleotide sequence ID" value="NZ_BNAJ01000023.1"/>
</dbReference>
<feature type="chain" id="PRO_5031396655" evidence="1">
    <location>
        <begin position="20"/>
        <end position="163"/>
    </location>
</feature>
<accession>A0A7W8KKZ9</accession>
<evidence type="ECO:0000313" key="3">
    <source>
        <dbReference type="Proteomes" id="UP000539473"/>
    </source>
</evidence>
<name>A0A7W8KKZ9_9DEIO</name>